<dbReference type="SUPFAM" id="SSF51735">
    <property type="entry name" value="NAD(P)-binding Rossmann-fold domains"/>
    <property type="match status" value="1"/>
</dbReference>
<dbReference type="PANTHER" id="PTHR10366">
    <property type="entry name" value="NAD DEPENDENT EPIMERASE/DEHYDRATASE"/>
    <property type="match status" value="1"/>
</dbReference>
<dbReference type="RefSeq" id="XP_033451524.1">
    <property type="nucleotide sequence ID" value="XM_033591628.1"/>
</dbReference>
<evidence type="ECO:0000259" key="3">
    <source>
        <dbReference type="Pfam" id="PF01370"/>
    </source>
</evidence>
<dbReference type="Pfam" id="PF01370">
    <property type="entry name" value="Epimerase"/>
    <property type="match status" value="1"/>
</dbReference>
<reference evidence="4" key="1">
    <citation type="journal article" date="2020" name="Stud. Mycol.">
        <title>101 Dothideomycetes genomes: a test case for predicting lifestyles and emergence of pathogens.</title>
        <authorList>
            <person name="Haridas S."/>
            <person name="Albert R."/>
            <person name="Binder M."/>
            <person name="Bloem J."/>
            <person name="Labutti K."/>
            <person name="Salamov A."/>
            <person name="Andreopoulos B."/>
            <person name="Baker S."/>
            <person name="Barry K."/>
            <person name="Bills G."/>
            <person name="Bluhm B."/>
            <person name="Cannon C."/>
            <person name="Castanera R."/>
            <person name="Culley D."/>
            <person name="Daum C."/>
            <person name="Ezra D."/>
            <person name="Gonzalez J."/>
            <person name="Henrissat B."/>
            <person name="Kuo A."/>
            <person name="Liang C."/>
            <person name="Lipzen A."/>
            <person name="Lutzoni F."/>
            <person name="Magnuson J."/>
            <person name="Mondo S."/>
            <person name="Nolan M."/>
            <person name="Ohm R."/>
            <person name="Pangilinan J."/>
            <person name="Park H.-J."/>
            <person name="Ramirez L."/>
            <person name="Alfaro M."/>
            <person name="Sun H."/>
            <person name="Tritt A."/>
            <person name="Yoshinaga Y."/>
            <person name="Zwiers L.-H."/>
            <person name="Turgeon B."/>
            <person name="Goodwin S."/>
            <person name="Spatafora J."/>
            <person name="Crous P."/>
            <person name="Grigoriev I."/>
        </authorList>
    </citation>
    <scope>NUCLEOTIDE SEQUENCE</scope>
    <source>
        <strain evidence="4">CBS 183.55</strain>
    </source>
</reference>
<dbReference type="OrthoDB" id="2735536at2759"/>
<dbReference type="Proteomes" id="UP000800082">
    <property type="component" value="Unassembled WGS sequence"/>
</dbReference>
<organism evidence="4 5">
    <name type="scientific">Didymella exigua CBS 183.55</name>
    <dbReference type="NCBI Taxonomy" id="1150837"/>
    <lineage>
        <taxon>Eukaryota</taxon>
        <taxon>Fungi</taxon>
        <taxon>Dikarya</taxon>
        <taxon>Ascomycota</taxon>
        <taxon>Pezizomycotina</taxon>
        <taxon>Dothideomycetes</taxon>
        <taxon>Pleosporomycetidae</taxon>
        <taxon>Pleosporales</taxon>
        <taxon>Pleosporineae</taxon>
        <taxon>Didymellaceae</taxon>
        <taxon>Didymella</taxon>
    </lineage>
</organism>
<evidence type="ECO:0000313" key="4">
    <source>
        <dbReference type="EMBL" id="KAF1931276.1"/>
    </source>
</evidence>
<protein>
    <submittedName>
        <fullName evidence="4">Aldehyde reductase</fullName>
    </submittedName>
</protein>
<evidence type="ECO:0000256" key="1">
    <source>
        <dbReference type="ARBA" id="ARBA00023002"/>
    </source>
</evidence>
<dbReference type="EMBL" id="ML978961">
    <property type="protein sequence ID" value="KAF1931276.1"/>
    <property type="molecule type" value="Genomic_DNA"/>
</dbReference>
<proteinExistence type="inferred from homology"/>
<evidence type="ECO:0000256" key="2">
    <source>
        <dbReference type="ARBA" id="ARBA00023445"/>
    </source>
</evidence>
<accession>A0A6A5RY98</accession>
<feature type="domain" description="NAD-dependent epimerase/dehydratase" evidence="3">
    <location>
        <begin position="15"/>
        <end position="270"/>
    </location>
</feature>
<keyword evidence="1" id="KW-0560">Oxidoreductase</keyword>
<sequence length="346" mass="38017">MALLNDAVIPSGSTILVTGVNGFVGSHIANDLLNHGYKVRGTVRDIHRHTWLIELFTERYGDGKFELVVVKDMAEASAFDNAIKGVAGVAHVAAHVTMQNDLHAVSKANISGTLNALEAAAKEPSVLRFVFTSTSLAVRQNEEFEDLRPVAADEYNETAIELAKSLPDSQTQMEKGLTVYAAAKAETEKALWGWVQQNKPRFVVNSVIPPGILGRPISVQHQGYPSFSGFLVNFFKREPGLLDVLHRFYFTSVQDIARLHVAGLIHPKAESRRIFAFGGTCTVNDVLAIFKDMCPDRRFPDYIPGLDHNLALIEPRSEAEALLRDLGRPGFDSLAEAVKQTISELI</sequence>
<dbReference type="PANTHER" id="PTHR10366:SF562">
    <property type="entry name" value="ALDEHYDE REDUCTASE II (AFU_ORTHOLOGUE AFUA_1G11360)"/>
    <property type="match status" value="1"/>
</dbReference>
<dbReference type="GeneID" id="54349296"/>
<dbReference type="AlphaFoldDB" id="A0A6A5RY98"/>
<dbReference type="Gene3D" id="3.40.50.720">
    <property type="entry name" value="NAD(P)-binding Rossmann-like Domain"/>
    <property type="match status" value="1"/>
</dbReference>
<dbReference type="InterPro" id="IPR050425">
    <property type="entry name" value="NAD(P)_dehydrat-like"/>
</dbReference>
<dbReference type="InterPro" id="IPR036291">
    <property type="entry name" value="NAD(P)-bd_dom_sf"/>
</dbReference>
<dbReference type="InterPro" id="IPR001509">
    <property type="entry name" value="Epimerase_deHydtase"/>
</dbReference>
<evidence type="ECO:0000313" key="5">
    <source>
        <dbReference type="Proteomes" id="UP000800082"/>
    </source>
</evidence>
<name>A0A6A5RY98_9PLEO</name>
<dbReference type="GO" id="GO:0016616">
    <property type="term" value="F:oxidoreductase activity, acting on the CH-OH group of donors, NAD or NADP as acceptor"/>
    <property type="evidence" value="ECO:0007669"/>
    <property type="project" value="TreeGrafter"/>
</dbReference>
<gene>
    <name evidence="4" type="ORF">M421DRAFT_417924</name>
</gene>
<comment type="similarity">
    <text evidence="2">Belongs to the NAD(P)-dependent epimerase/dehydratase family. Dihydroflavonol-4-reductase subfamily.</text>
</comment>
<keyword evidence="5" id="KW-1185">Reference proteome</keyword>